<dbReference type="RefSeq" id="WP_119340531.1">
    <property type="nucleotide sequence ID" value="NZ_BJXL01000001.1"/>
</dbReference>
<proteinExistence type="predicted"/>
<sequence length="71" mass="8333">MKRLYTIEVQGRHHSWGWYAWGTPQDVADWRADGLEVFEVLNVIPDWVVRLGLTRIWVAVEDLLVGRWGRG</sequence>
<protein>
    <submittedName>
        <fullName evidence="1">Uncharacterized protein</fullName>
    </submittedName>
</protein>
<dbReference type="EMBL" id="BJXL01000001">
    <property type="protein sequence ID" value="GEM81907.1"/>
    <property type="molecule type" value="Genomic_DNA"/>
</dbReference>
<dbReference type="AlphaFoldDB" id="A0A511QY42"/>
<evidence type="ECO:0000313" key="2">
    <source>
        <dbReference type="Proteomes" id="UP000321197"/>
    </source>
</evidence>
<evidence type="ECO:0000313" key="1">
    <source>
        <dbReference type="EMBL" id="GEM81907.1"/>
    </source>
</evidence>
<gene>
    <name evidence="1" type="ORF">MHY01S_00730</name>
</gene>
<comment type="caution">
    <text evidence="1">The sequence shown here is derived from an EMBL/GenBank/DDBJ whole genome shotgun (WGS) entry which is preliminary data.</text>
</comment>
<dbReference type="Proteomes" id="UP000321197">
    <property type="component" value="Unassembled WGS sequence"/>
</dbReference>
<accession>A0A511QY42</accession>
<reference evidence="1 2" key="1">
    <citation type="submission" date="2019-07" db="EMBL/GenBank/DDBJ databases">
        <title>Whole genome shotgun sequence of Meiothermus hypogaeus NBRC 106114.</title>
        <authorList>
            <person name="Hosoyama A."/>
            <person name="Uohara A."/>
            <person name="Ohji S."/>
            <person name="Ichikawa N."/>
        </authorList>
    </citation>
    <scope>NUCLEOTIDE SEQUENCE [LARGE SCALE GENOMIC DNA]</scope>
    <source>
        <strain evidence="1 2">NBRC 106114</strain>
    </source>
</reference>
<name>A0A511QY42_9DEIN</name>
<organism evidence="1 2">
    <name type="scientific">Meiothermus hypogaeus NBRC 106114</name>
    <dbReference type="NCBI Taxonomy" id="1227553"/>
    <lineage>
        <taxon>Bacteria</taxon>
        <taxon>Thermotogati</taxon>
        <taxon>Deinococcota</taxon>
        <taxon>Deinococci</taxon>
        <taxon>Thermales</taxon>
        <taxon>Thermaceae</taxon>
        <taxon>Meiothermus</taxon>
    </lineage>
</organism>